<evidence type="ECO:0000313" key="3">
    <source>
        <dbReference type="Proteomes" id="UP000325385"/>
    </source>
</evidence>
<feature type="region of interest" description="Disordered" evidence="1">
    <location>
        <begin position="43"/>
        <end position="80"/>
    </location>
</feature>
<reference evidence="3" key="1">
    <citation type="submission" date="2018-09" db="EMBL/GenBank/DDBJ databases">
        <title>Nocardia yunnanensis sp. nov., an actinomycete isolated from a soil sample.</title>
        <authorList>
            <person name="Zhang J."/>
        </authorList>
    </citation>
    <scope>NUCLEOTIDE SEQUENCE [LARGE SCALE GENOMIC DNA]</scope>
    <source>
        <strain evidence="3">21-3</strain>
    </source>
</reference>
<dbReference type="Proteomes" id="UP000325385">
    <property type="component" value="Chromosome"/>
</dbReference>
<gene>
    <name evidence="2" type="ORF">D0Y83_00140</name>
</gene>
<sequence>MDIERASPYLGNMASLMTVKEQRKAGRAARMVGGYSKLIEMQSERRKTTAAHGVRDSGQTRKSGGNTAADTAGSTHPSVA</sequence>
<dbReference type="EMBL" id="CP032228">
    <property type="protein sequence ID" value="QFI61864.1"/>
    <property type="molecule type" value="Genomic_DNA"/>
</dbReference>
<evidence type="ECO:0000313" key="2">
    <source>
        <dbReference type="EMBL" id="QFI61864.1"/>
    </source>
</evidence>
<organism evidence="2 3">
    <name type="scientific">Qipengyuania flava</name>
    <dbReference type="NCBI Taxonomy" id="192812"/>
    <lineage>
        <taxon>Bacteria</taxon>
        <taxon>Pseudomonadati</taxon>
        <taxon>Pseudomonadota</taxon>
        <taxon>Alphaproteobacteria</taxon>
        <taxon>Sphingomonadales</taxon>
        <taxon>Erythrobacteraceae</taxon>
        <taxon>Qipengyuania</taxon>
    </lineage>
</organism>
<feature type="compositionally biased region" description="Basic and acidic residues" evidence="1">
    <location>
        <begin position="43"/>
        <end position="59"/>
    </location>
</feature>
<dbReference type="AlphaFoldDB" id="A0A5P6N7A2"/>
<feature type="compositionally biased region" description="Polar residues" evidence="1">
    <location>
        <begin position="60"/>
        <end position="80"/>
    </location>
</feature>
<evidence type="ECO:0000256" key="1">
    <source>
        <dbReference type="SAM" id="MobiDB-lite"/>
    </source>
</evidence>
<name>A0A5P6N7A2_9SPHN</name>
<protein>
    <submittedName>
        <fullName evidence="2">Uncharacterized protein</fullName>
    </submittedName>
</protein>
<accession>A0A5P6N7A2</accession>
<proteinExistence type="predicted"/>